<feature type="compositionally biased region" description="Low complexity" evidence="1">
    <location>
        <begin position="617"/>
        <end position="626"/>
    </location>
</feature>
<dbReference type="GO" id="GO:0044773">
    <property type="term" value="P:mitotic DNA damage checkpoint signaling"/>
    <property type="evidence" value="ECO:0007669"/>
    <property type="project" value="TreeGrafter"/>
</dbReference>
<dbReference type="PROSITE" id="PS50011">
    <property type="entry name" value="PROTEIN_KINASE_DOM"/>
    <property type="match status" value="1"/>
</dbReference>
<organism evidence="3 4">
    <name type="scientific">Thyridium curvatum</name>
    <dbReference type="NCBI Taxonomy" id="1093900"/>
    <lineage>
        <taxon>Eukaryota</taxon>
        <taxon>Fungi</taxon>
        <taxon>Dikarya</taxon>
        <taxon>Ascomycota</taxon>
        <taxon>Pezizomycotina</taxon>
        <taxon>Sordariomycetes</taxon>
        <taxon>Sordariomycetidae</taxon>
        <taxon>Thyridiales</taxon>
        <taxon>Thyridiaceae</taxon>
        <taxon>Thyridium</taxon>
    </lineage>
</organism>
<feature type="compositionally biased region" description="Low complexity" evidence="1">
    <location>
        <begin position="586"/>
        <end position="604"/>
    </location>
</feature>
<feature type="region of interest" description="Disordered" evidence="1">
    <location>
        <begin position="109"/>
        <end position="128"/>
    </location>
</feature>
<dbReference type="SMART" id="SM00220">
    <property type="entry name" value="S_TKc"/>
    <property type="match status" value="1"/>
</dbReference>
<dbReference type="EMBL" id="SKBQ01000010">
    <property type="protein sequence ID" value="TPX18550.1"/>
    <property type="molecule type" value="Genomic_DNA"/>
</dbReference>
<dbReference type="SUPFAM" id="SSF56112">
    <property type="entry name" value="Protein kinase-like (PK-like)"/>
    <property type="match status" value="1"/>
</dbReference>
<feature type="region of interest" description="Disordered" evidence="1">
    <location>
        <begin position="520"/>
        <end position="662"/>
    </location>
</feature>
<protein>
    <recommendedName>
        <fullName evidence="2">Protein kinase domain-containing protein</fullName>
    </recommendedName>
</protein>
<evidence type="ECO:0000313" key="3">
    <source>
        <dbReference type="EMBL" id="TPX18550.1"/>
    </source>
</evidence>
<dbReference type="InterPro" id="IPR011009">
    <property type="entry name" value="Kinase-like_dom_sf"/>
</dbReference>
<dbReference type="Pfam" id="PF00069">
    <property type="entry name" value="Pkinase"/>
    <property type="match status" value="1"/>
</dbReference>
<dbReference type="STRING" id="1093900.A0A507BP65"/>
<dbReference type="InterPro" id="IPR008271">
    <property type="entry name" value="Ser/Thr_kinase_AS"/>
</dbReference>
<name>A0A507BP65_9PEZI</name>
<evidence type="ECO:0000313" key="4">
    <source>
        <dbReference type="Proteomes" id="UP000319257"/>
    </source>
</evidence>
<feature type="compositionally biased region" description="Basic residues" evidence="1">
    <location>
        <begin position="647"/>
        <end position="660"/>
    </location>
</feature>
<dbReference type="RefSeq" id="XP_031000261.1">
    <property type="nucleotide sequence ID" value="XM_031136593.1"/>
</dbReference>
<proteinExistence type="predicted"/>
<dbReference type="AlphaFoldDB" id="A0A507BP65"/>
<feature type="compositionally biased region" description="Pro residues" evidence="1">
    <location>
        <begin position="605"/>
        <end position="616"/>
    </location>
</feature>
<evidence type="ECO:0000256" key="1">
    <source>
        <dbReference type="SAM" id="MobiDB-lite"/>
    </source>
</evidence>
<dbReference type="GO" id="GO:0005634">
    <property type="term" value="C:nucleus"/>
    <property type="evidence" value="ECO:0007669"/>
    <property type="project" value="TreeGrafter"/>
</dbReference>
<comment type="caution">
    <text evidence="3">The sequence shown here is derived from an EMBL/GenBank/DDBJ whole genome shotgun (WGS) entry which is preliminary data.</text>
</comment>
<dbReference type="GO" id="GO:0004674">
    <property type="term" value="F:protein serine/threonine kinase activity"/>
    <property type="evidence" value="ECO:0007669"/>
    <property type="project" value="TreeGrafter"/>
</dbReference>
<dbReference type="OrthoDB" id="4062651at2759"/>
<dbReference type="PANTHER" id="PTHR44167">
    <property type="entry name" value="OVARIAN-SPECIFIC SERINE/THREONINE-PROTEIN KINASE LOK-RELATED"/>
    <property type="match status" value="1"/>
</dbReference>
<dbReference type="InterPro" id="IPR000719">
    <property type="entry name" value="Prot_kinase_dom"/>
</dbReference>
<gene>
    <name evidence="3" type="ORF">E0L32_002407</name>
</gene>
<dbReference type="PANTHER" id="PTHR44167:SF24">
    <property type="entry name" value="SERINE_THREONINE-PROTEIN KINASE CHK2"/>
    <property type="match status" value="1"/>
</dbReference>
<dbReference type="InParanoid" id="A0A507BP65"/>
<dbReference type="PROSITE" id="PS00108">
    <property type="entry name" value="PROTEIN_KINASE_ST"/>
    <property type="match status" value="1"/>
</dbReference>
<dbReference type="GeneID" id="41969854"/>
<accession>A0A507BP65</accession>
<reference evidence="3 4" key="1">
    <citation type="submission" date="2019-06" db="EMBL/GenBank/DDBJ databases">
        <title>Draft genome sequence of the filamentous fungus Phialemoniopsis curvata isolated from diesel fuel.</title>
        <authorList>
            <person name="Varaljay V.A."/>
            <person name="Lyon W.J."/>
            <person name="Crouch A.L."/>
            <person name="Drake C.E."/>
            <person name="Hollomon J.M."/>
            <person name="Nadeau L.J."/>
            <person name="Nunn H.S."/>
            <person name="Stevenson B.S."/>
            <person name="Bojanowski C.L."/>
            <person name="Crookes-Goodson W.J."/>
        </authorList>
    </citation>
    <scope>NUCLEOTIDE SEQUENCE [LARGE SCALE GENOMIC DNA]</scope>
    <source>
        <strain evidence="3 4">D216</strain>
    </source>
</reference>
<feature type="domain" description="Protein kinase" evidence="2">
    <location>
        <begin position="231"/>
        <end position="487"/>
    </location>
</feature>
<dbReference type="Gene3D" id="1.10.510.10">
    <property type="entry name" value="Transferase(Phosphotransferase) domain 1"/>
    <property type="match status" value="1"/>
</dbReference>
<dbReference type="GO" id="GO:0005524">
    <property type="term" value="F:ATP binding"/>
    <property type="evidence" value="ECO:0007669"/>
    <property type="project" value="InterPro"/>
</dbReference>
<evidence type="ECO:0000259" key="2">
    <source>
        <dbReference type="PROSITE" id="PS50011"/>
    </source>
</evidence>
<dbReference type="Proteomes" id="UP000319257">
    <property type="component" value="Unassembled WGS sequence"/>
</dbReference>
<sequence length="701" mass="78101">MTQKPDSHTLFHLVPTNQLAHDALLHPDNQKFVSRNAHGNLGLEIGFHVSSMQHGHVITRLGRDADLILSPRQPQETMSRVHVAFEVNPTINMVVLSVRSKKTSTVKFKVHPPKENGANATHDSPEGRDMGLVPNKVSEQAEAQEIIGDGVLLYVHEYDISIASYSFHLCWWQSPRACETLVREDYDTARLLLQECQSRGRATEFDEAEARSWYLTRQQTAAKTHRFKDIPHLRKSKGSGAFGEVFEAVDWVSGNRFAIKVVKLKKGNHGDEARATLYREIEILKRLKHPHIIECLGVDHFDSLRPEIFMPLQEGSLTDLIIAKKAPDHAALCKEVLKQCLSALAFLSSEKVIHRDVKPDNILYNPLPEDQGFLFQLADFGLAQSQMAARTVCGTPCYQAPELWPSDSKIKAGQSPKMDVFSLLATMLAIHCEFRGFPPPHCQFYGDVLREIERRVSLSEYASLAPMARRNPRERASAAQILQMLFDGWGLPSGPLKTGDVGITAPRQGRVKADSRLIVIPPPIPTLPRNTAPRRTLKRGTTAPPSKPVQPNRTQIPPRNPASLLNLAPRRNVRRSTTTPTKPVQPIRNRIPPLRNRIPPFRNRVPPPNPAPPPNVPSSNPVPRSHPALRPIPRRRSTAEPEPVQPIRKHQGGIAKRRAASSKLRADTLAGLLLEPAKPHAGSDSISAKIRMMPGAYVDSD</sequence>
<keyword evidence="4" id="KW-1185">Reference proteome</keyword>